<dbReference type="Gene3D" id="2.70.98.50">
    <property type="entry name" value="putative glycoside hydrolase family protein from bacillus halodurans"/>
    <property type="match status" value="1"/>
</dbReference>
<dbReference type="Proteomes" id="UP000324575">
    <property type="component" value="Unassembled WGS sequence"/>
</dbReference>
<dbReference type="InterPro" id="IPR013780">
    <property type="entry name" value="Glyco_hydro_b"/>
</dbReference>
<evidence type="ECO:0000313" key="5">
    <source>
        <dbReference type="EMBL" id="KAA6301221.1"/>
    </source>
</evidence>
<dbReference type="Pfam" id="PF22124">
    <property type="entry name" value="Glyco_hydro_95_cat"/>
    <property type="match status" value="1"/>
</dbReference>
<organism evidence="5 6">
    <name type="scientific">Candidatus Ordinivivax streblomastigis</name>
    <dbReference type="NCBI Taxonomy" id="2540710"/>
    <lineage>
        <taxon>Bacteria</taxon>
        <taxon>Pseudomonadati</taxon>
        <taxon>Bacteroidota</taxon>
        <taxon>Bacteroidia</taxon>
        <taxon>Bacteroidales</taxon>
        <taxon>Candidatus Ordinivivax</taxon>
    </lineage>
</organism>
<feature type="signal peptide" evidence="1">
    <location>
        <begin position="1"/>
        <end position="26"/>
    </location>
</feature>
<evidence type="ECO:0000259" key="3">
    <source>
        <dbReference type="Pfam" id="PF21307"/>
    </source>
</evidence>
<protein>
    <submittedName>
        <fullName evidence="5">Uncharacterized protein</fullName>
    </submittedName>
</protein>
<proteinExistence type="predicted"/>
<feature type="domain" description="Glycosyl hydrolase family 95 catalytic" evidence="4">
    <location>
        <begin position="255"/>
        <end position="654"/>
    </location>
</feature>
<keyword evidence="1" id="KW-0732">Signal</keyword>
<dbReference type="AlphaFoldDB" id="A0A5M8NVW3"/>
<accession>A0A5M8NVW3</accession>
<dbReference type="InterPro" id="IPR054363">
    <property type="entry name" value="GH95_cat"/>
</dbReference>
<sequence length="751" mass="84578">MHFIINAVKNNLFLLLLIFCLTSIQAKTSLTPQDNLVLWYKQPAVEWMTSALPIGNGRLGAMVFGGVKQEHIQFNDKTLWTGNTTDRGSFQNFGDIYIDFDHSAEAGNYTRQLSLDNATAGVNYVADGVTYSREYFASYPDKVIVLHFTANKKGKINFNLRLKGAHKETVKNENNQLVLTGKLTLLSYEAKLTVLSDHGSVSVENGTINVKNADAATVLLVAATDYDPASLDYLTKQDWRSELQTDIQKAIAKDYVALKKNHIQDYQTLFNRLALNIGNVKPTIPTDELLKNYAQGQYNPALDVLFFQFGRYITIATSRPGLDLPSNLQGLWSNTNNPPWEADIHSNINVQMNYWQNELANLAECASPFINYIYNEAVVHPSWRAMAADLGCQGWTMKTQNNIFGYSDWMYNRPANAWYCMHIWDKYLFNPNQEYLQTVAYPVMKAACEFWLDRLFLDDNGTWLAPNEWSPEHGPWENATSHVQQLVWDLFHNTLEAGTILGTDKDFVDELQQRFNHLDNGLHIGSWGQLREWKYADDDPNDHHRHASHLIALHPGRAISPILNPQIADAAKKSLNGRGDSGTGWSRVWKIGFWARLLDGNRAHKLLQSALDLTSDQSMDYMSKGGVYENLFCAHPPFQIDGNLGATACMAEMLLQSQLGEVHLLPALPDVWKDGEVKGLCARGAFVVDIQWKNNQLVSANILSKQGGVCKIRTNVPVTIKGIAVASEKDDLGYYITTIETGKNKNYQIIQ</sequence>
<feature type="chain" id="PRO_5024451206" evidence="1">
    <location>
        <begin position="27"/>
        <end position="751"/>
    </location>
</feature>
<evidence type="ECO:0000256" key="1">
    <source>
        <dbReference type="SAM" id="SignalP"/>
    </source>
</evidence>
<dbReference type="PIRSF" id="PIRSF007663">
    <property type="entry name" value="UCP007663"/>
    <property type="match status" value="1"/>
</dbReference>
<dbReference type="PANTHER" id="PTHR31084">
    <property type="entry name" value="ALPHA-L-FUCOSIDASE 2"/>
    <property type="match status" value="1"/>
</dbReference>
<evidence type="ECO:0000313" key="6">
    <source>
        <dbReference type="Proteomes" id="UP000324575"/>
    </source>
</evidence>
<dbReference type="Pfam" id="PF14498">
    <property type="entry name" value="Glyco_hyd_65N_2"/>
    <property type="match status" value="2"/>
</dbReference>
<dbReference type="GO" id="GO:0005975">
    <property type="term" value="P:carbohydrate metabolic process"/>
    <property type="evidence" value="ECO:0007669"/>
    <property type="project" value="InterPro"/>
</dbReference>
<dbReference type="EMBL" id="SNRX01000023">
    <property type="protein sequence ID" value="KAA6301221.1"/>
    <property type="molecule type" value="Genomic_DNA"/>
</dbReference>
<name>A0A5M8NVW3_9BACT</name>
<dbReference type="Pfam" id="PF21307">
    <property type="entry name" value="Glyco_hydro_95_C"/>
    <property type="match status" value="1"/>
</dbReference>
<dbReference type="InterPro" id="IPR008928">
    <property type="entry name" value="6-hairpin_glycosidase_sf"/>
</dbReference>
<gene>
    <name evidence="5" type="ORF">EZS26_002610</name>
</gene>
<dbReference type="SUPFAM" id="SSF48208">
    <property type="entry name" value="Six-hairpin glycosidases"/>
    <property type="match status" value="1"/>
</dbReference>
<evidence type="ECO:0000259" key="2">
    <source>
        <dbReference type="Pfam" id="PF14498"/>
    </source>
</evidence>
<dbReference type="GO" id="GO:0004560">
    <property type="term" value="F:alpha-L-fucosidase activity"/>
    <property type="evidence" value="ECO:0007669"/>
    <property type="project" value="InterPro"/>
</dbReference>
<feature type="domain" description="Glycosyl hydrolase family 95 N-terminal" evidence="2">
    <location>
        <begin position="38"/>
        <end position="86"/>
    </location>
</feature>
<evidence type="ECO:0000259" key="4">
    <source>
        <dbReference type="Pfam" id="PF22124"/>
    </source>
</evidence>
<dbReference type="Gene3D" id="2.60.40.1180">
    <property type="entry name" value="Golgi alpha-mannosidase II"/>
    <property type="match status" value="1"/>
</dbReference>
<comment type="caution">
    <text evidence="5">The sequence shown here is derived from an EMBL/GenBank/DDBJ whole genome shotgun (WGS) entry which is preliminary data.</text>
</comment>
<dbReference type="InterPro" id="IPR049053">
    <property type="entry name" value="AFCA-like_C"/>
</dbReference>
<reference evidence="5 6" key="1">
    <citation type="submission" date="2019-03" db="EMBL/GenBank/DDBJ databases">
        <title>Single cell metagenomics reveals metabolic interactions within the superorganism composed of flagellate Streblomastix strix and complex community of Bacteroidetes bacteria on its surface.</title>
        <authorList>
            <person name="Treitli S.C."/>
            <person name="Kolisko M."/>
            <person name="Husnik F."/>
            <person name="Keeling P."/>
            <person name="Hampl V."/>
        </authorList>
    </citation>
    <scope>NUCLEOTIDE SEQUENCE [LARGE SCALE GENOMIC DNA]</scope>
    <source>
        <strain evidence="5">St1</strain>
    </source>
</reference>
<dbReference type="InterPro" id="IPR027414">
    <property type="entry name" value="GH95_N_dom"/>
</dbReference>
<feature type="domain" description="Glycosyl hydrolase family 95 N-terminal" evidence="2">
    <location>
        <begin position="89"/>
        <end position="227"/>
    </location>
</feature>
<dbReference type="PANTHER" id="PTHR31084:SF19">
    <property type="entry name" value="GLYCOSYL HYDROLASE FAMILY 95 N-TERMINAL DOMAIN-CONTAINING PROTEIN"/>
    <property type="match status" value="1"/>
</dbReference>
<feature type="domain" description="Alpha fucosidase A-like C-terminal" evidence="3">
    <location>
        <begin position="656"/>
        <end position="749"/>
    </location>
</feature>
<dbReference type="InterPro" id="IPR016518">
    <property type="entry name" value="Alpha-L-fucosidase"/>
</dbReference>